<keyword evidence="3" id="KW-1185">Reference proteome</keyword>
<keyword evidence="1" id="KW-0472">Membrane</keyword>
<dbReference type="AlphaFoldDB" id="A0A1E5KUG5"/>
<name>A0A1E5KUG5_9ENTE</name>
<dbReference type="EMBL" id="MIEK01000045">
    <property type="protein sequence ID" value="OEH81511.1"/>
    <property type="molecule type" value="Genomic_DNA"/>
</dbReference>
<accession>A0A1E5KUG5</accession>
<keyword evidence="1" id="KW-0812">Transmembrane</keyword>
<evidence type="ECO:0000313" key="3">
    <source>
        <dbReference type="Proteomes" id="UP000095256"/>
    </source>
</evidence>
<sequence>MDMRWAKPITKNWNKREKRIEEAIRNQSLKENRKVVKDFVQKDVIEDTVFPMNQDVGLEMAEDFMVKNGDKIAVGLYNTGTKQFGGTNISSAFYAGSKMVGAAGKAMPLIGAAVDFGSMVASGESDADAAAKTGAHLIANIGIGLAIGALGVTGLGAIALGAVVTLGVTELVIDPLYDVTKKEVGDAVKSVGKWVGNLFG</sequence>
<evidence type="ECO:0000256" key="1">
    <source>
        <dbReference type="SAM" id="Phobius"/>
    </source>
</evidence>
<feature type="transmembrane region" description="Helical" evidence="1">
    <location>
        <begin position="141"/>
        <end position="168"/>
    </location>
</feature>
<protein>
    <submittedName>
        <fullName evidence="2">Uncharacterized protein</fullName>
    </submittedName>
</protein>
<gene>
    <name evidence="2" type="ORF">BCR26_04530</name>
</gene>
<organism evidence="2 3">
    <name type="scientific">Enterococcus rivorum</name>
    <dbReference type="NCBI Taxonomy" id="762845"/>
    <lineage>
        <taxon>Bacteria</taxon>
        <taxon>Bacillati</taxon>
        <taxon>Bacillota</taxon>
        <taxon>Bacilli</taxon>
        <taxon>Lactobacillales</taxon>
        <taxon>Enterococcaceae</taxon>
        <taxon>Enterococcus</taxon>
    </lineage>
</organism>
<proteinExistence type="predicted"/>
<keyword evidence="1" id="KW-1133">Transmembrane helix</keyword>
<dbReference type="RefSeq" id="WP_069699563.1">
    <property type="nucleotide sequence ID" value="NZ_MIEK01000045.1"/>
</dbReference>
<evidence type="ECO:0000313" key="2">
    <source>
        <dbReference type="EMBL" id="OEH81511.1"/>
    </source>
</evidence>
<reference evidence="2 3" key="1">
    <citation type="submission" date="2016-09" db="EMBL/GenBank/DDBJ databases">
        <authorList>
            <person name="Capua I."/>
            <person name="De Benedictis P."/>
            <person name="Joannis T."/>
            <person name="Lombin L.H."/>
            <person name="Cattoli G."/>
        </authorList>
    </citation>
    <scope>NUCLEOTIDE SEQUENCE [LARGE SCALE GENOMIC DNA]</scope>
    <source>
        <strain evidence="2 3">LMG 25899</strain>
    </source>
</reference>
<dbReference type="STRING" id="762845.BCR26_04530"/>
<comment type="caution">
    <text evidence="2">The sequence shown here is derived from an EMBL/GenBank/DDBJ whole genome shotgun (WGS) entry which is preliminary data.</text>
</comment>
<dbReference type="Proteomes" id="UP000095256">
    <property type="component" value="Unassembled WGS sequence"/>
</dbReference>